<gene>
    <name evidence="4" type="ORF">Q9291_07810</name>
</gene>
<sequence length="251" mass="28200">MNSQPPLRPDLVNTDDADVVYTQTKTVNLDQALLENNRILAFNKARKESALFDLLRTQILQKMEENNWKSIAVVSPSPECGKTFISINLAISIAQQPNKSALLVDFDLRRPKVATYLGLKETYSLNDYFSGKKQFNDILINPGIPKLVVAATNKSVLKSSELLSTDKARQFIREARDRYESRILVVDLPPILAVDDPLVVLPQIDCVLLVIGSGVNSRKEILEAKRKLANFNLIGVVLNKADTEDQGYYYY</sequence>
<dbReference type="InterPro" id="IPR050445">
    <property type="entry name" value="Bact_polysacc_biosynth/exp"/>
</dbReference>
<dbReference type="EC" id="2.7.10.2" evidence="4"/>
<feature type="domain" description="CobQ/CobB/MinD/ParA nucleotide binding" evidence="3">
    <location>
        <begin position="71"/>
        <end position="245"/>
    </location>
</feature>
<dbReference type="CDD" id="cd05387">
    <property type="entry name" value="BY-kinase"/>
    <property type="match status" value="1"/>
</dbReference>
<dbReference type="InterPro" id="IPR027417">
    <property type="entry name" value="P-loop_NTPase"/>
</dbReference>
<dbReference type="EMBL" id="JAVCAP010000014">
    <property type="protein sequence ID" value="MDP8567752.1"/>
    <property type="molecule type" value="Genomic_DNA"/>
</dbReference>
<keyword evidence="4" id="KW-0808">Transferase</keyword>
<dbReference type="RefSeq" id="WP_306389464.1">
    <property type="nucleotide sequence ID" value="NZ_JAVCAP010000014.1"/>
</dbReference>
<dbReference type="GO" id="GO:0004715">
    <property type="term" value="F:non-membrane spanning protein tyrosine kinase activity"/>
    <property type="evidence" value="ECO:0007669"/>
    <property type="project" value="UniProtKB-EC"/>
</dbReference>
<organism evidence="4 5">
    <name type="scientific">Methylophilus aquaticus</name>
    <dbReference type="NCBI Taxonomy" id="1971610"/>
    <lineage>
        <taxon>Bacteria</taxon>
        <taxon>Pseudomonadati</taxon>
        <taxon>Pseudomonadota</taxon>
        <taxon>Betaproteobacteria</taxon>
        <taxon>Nitrosomonadales</taxon>
        <taxon>Methylophilaceae</taxon>
        <taxon>Methylophilus</taxon>
    </lineage>
</organism>
<evidence type="ECO:0000313" key="4">
    <source>
        <dbReference type="EMBL" id="MDP8567752.1"/>
    </source>
</evidence>
<evidence type="ECO:0000256" key="1">
    <source>
        <dbReference type="ARBA" id="ARBA00022741"/>
    </source>
</evidence>
<accession>A0ABT9JT42</accession>
<evidence type="ECO:0000256" key="2">
    <source>
        <dbReference type="ARBA" id="ARBA00022840"/>
    </source>
</evidence>
<dbReference type="SUPFAM" id="SSF52540">
    <property type="entry name" value="P-loop containing nucleoside triphosphate hydrolases"/>
    <property type="match status" value="1"/>
</dbReference>
<dbReference type="InterPro" id="IPR002586">
    <property type="entry name" value="CobQ/CobB/MinD/ParA_Nub-bd_dom"/>
</dbReference>
<dbReference type="Proteomes" id="UP001225906">
    <property type="component" value="Unassembled WGS sequence"/>
</dbReference>
<reference evidence="5" key="1">
    <citation type="journal article" date="2019" name="Int. J. Syst. Evol. Microbiol.">
        <title>The Global Catalogue of Microorganisms (GCM) 10K type strain sequencing project: providing services to taxonomists for standard genome sequencing and annotation.</title>
        <authorList>
            <consortium name="The Broad Institute Genomics Platform"/>
            <consortium name="The Broad Institute Genome Sequencing Center for Infectious Disease"/>
            <person name="Wu L."/>
            <person name="Ma J."/>
        </authorList>
    </citation>
    <scope>NUCLEOTIDE SEQUENCE [LARGE SCALE GENOMIC DNA]</scope>
    <source>
        <strain evidence="5">VKM B-3159</strain>
    </source>
</reference>
<proteinExistence type="predicted"/>
<comment type="caution">
    <text evidence="4">The sequence shown here is derived from an EMBL/GenBank/DDBJ whole genome shotgun (WGS) entry which is preliminary data.</text>
</comment>
<keyword evidence="5" id="KW-1185">Reference proteome</keyword>
<dbReference type="Gene3D" id="3.40.50.300">
    <property type="entry name" value="P-loop containing nucleotide triphosphate hydrolases"/>
    <property type="match status" value="1"/>
</dbReference>
<evidence type="ECO:0000313" key="5">
    <source>
        <dbReference type="Proteomes" id="UP001225906"/>
    </source>
</evidence>
<keyword evidence="2" id="KW-0067">ATP-binding</keyword>
<dbReference type="PANTHER" id="PTHR32309:SF13">
    <property type="entry name" value="FERRIC ENTEROBACTIN TRANSPORT PROTEIN FEPE"/>
    <property type="match status" value="1"/>
</dbReference>
<evidence type="ECO:0000259" key="3">
    <source>
        <dbReference type="Pfam" id="PF01656"/>
    </source>
</evidence>
<dbReference type="InterPro" id="IPR005702">
    <property type="entry name" value="Wzc-like_C"/>
</dbReference>
<dbReference type="Pfam" id="PF01656">
    <property type="entry name" value="CbiA"/>
    <property type="match status" value="1"/>
</dbReference>
<dbReference type="PANTHER" id="PTHR32309">
    <property type="entry name" value="TYROSINE-PROTEIN KINASE"/>
    <property type="match status" value="1"/>
</dbReference>
<keyword evidence="1" id="KW-0547">Nucleotide-binding</keyword>
<protein>
    <submittedName>
        <fullName evidence="4">CpsD/CapB family tyrosine-protein kinase</fullName>
        <ecNumber evidence="4">2.7.10.2</ecNumber>
    </submittedName>
</protein>
<keyword evidence="4" id="KW-0418">Kinase</keyword>
<name>A0ABT9JT42_9PROT</name>